<feature type="signal peptide" evidence="18">
    <location>
        <begin position="1"/>
        <end position="22"/>
    </location>
</feature>
<sequence>MAFARLSVLVSLVLGAAQIANAALTKRVTCADGSVTANEACCVLFPIVKDMQATLFDGAECGEEAHSALRLTFHDAIGFSIHGGKGGGADGSILVFNATELQFHANGGIDDITAGQFPVFQRSGLTPGDFVHLAGAVGTANCPGAPRLQFMFGRPPPVAPAPDLTVPEPTDSVTAILARFADAGFTPPEVVALLSSHTIAAADVVDVTIPGTPFDSTVGTFDTQVFLEVLLKGRLFPGNGSQPGEVLSPLAGEMRLQSDFVISQDARTACLWQSMVNDQTRMTTQFKAAMAKLQVLGQDTSKMVDCSDVVPVPAPFAGPIKFPATFSQKDVQQACPQQRFPAISTVAGPAPTIAPVPGS</sequence>
<dbReference type="PANTHER" id="PTHR31356">
    <property type="entry name" value="THYLAKOID LUMENAL 29 KDA PROTEIN, CHLOROPLASTIC-RELATED"/>
    <property type="match status" value="1"/>
</dbReference>
<keyword evidence="13" id="KW-0376">Hydrogen peroxide</keyword>
<feature type="binding site" evidence="15">
    <location>
        <position position="92"/>
    </location>
    <ligand>
        <name>Ca(2+)</name>
        <dbReference type="ChEBI" id="CHEBI:29108"/>
        <label>1</label>
    </ligand>
</feature>
<proteinExistence type="inferred from homology"/>
<keyword evidence="11 17" id="KW-1015">Disulfide bond</keyword>
<dbReference type="InterPro" id="IPR024589">
    <property type="entry name" value="Ligninase_C"/>
</dbReference>
<feature type="binding site" evidence="15">
    <location>
        <position position="222"/>
    </location>
    <ligand>
        <name>Ca(2+)</name>
        <dbReference type="ChEBI" id="CHEBI:29108"/>
        <label>2</label>
    </ligand>
</feature>
<comment type="subcellular location">
    <subcellularLocation>
        <location evidence="1">Secreted</location>
    </subcellularLocation>
</comment>
<dbReference type="GO" id="GO:0042744">
    <property type="term" value="P:hydrogen peroxide catabolic process"/>
    <property type="evidence" value="ECO:0007669"/>
    <property type="project" value="UniProtKB-KW"/>
</dbReference>
<evidence type="ECO:0000256" key="13">
    <source>
        <dbReference type="ARBA" id="ARBA00023324"/>
    </source>
</evidence>
<dbReference type="InterPro" id="IPR010255">
    <property type="entry name" value="Haem_peroxidase_sf"/>
</dbReference>
<feature type="disulfide bond" evidence="17">
    <location>
        <begin position="41"/>
        <end position="306"/>
    </location>
</feature>
<evidence type="ECO:0000256" key="10">
    <source>
        <dbReference type="ARBA" id="ARBA00023004"/>
    </source>
</evidence>
<comment type="similarity">
    <text evidence="2 18">Belongs to the peroxidase family. Ligninase subfamily.</text>
</comment>
<dbReference type="EMBL" id="ML213619">
    <property type="protein sequence ID" value="TFK35742.1"/>
    <property type="molecule type" value="Genomic_DNA"/>
</dbReference>
<dbReference type="AlphaFoldDB" id="A0A5C3LSI9"/>
<dbReference type="PROSITE" id="PS00435">
    <property type="entry name" value="PEROXIDASE_1"/>
    <property type="match status" value="1"/>
</dbReference>
<protein>
    <recommendedName>
        <fullName evidence="18">Peroxidase</fullName>
        <ecNumber evidence="18">1.11.1.-</ecNumber>
    </recommendedName>
</protein>
<feature type="binding site" evidence="15">
    <location>
        <position position="198"/>
    </location>
    <ligand>
        <name>Ca(2+)</name>
        <dbReference type="ChEBI" id="CHEBI:29108"/>
        <label>2</label>
    </ligand>
</feature>
<evidence type="ECO:0000256" key="11">
    <source>
        <dbReference type="ARBA" id="ARBA00023157"/>
    </source>
</evidence>
<feature type="active site" description="Proton acceptor" evidence="14">
    <location>
        <position position="74"/>
    </location>
</feature>
<comment type="cofactor">
    <cofactor evidence="15">
        <name>heme b</name>
        <dbReference type="ChEBI" id="CHEBI:60344"/>
    </cofactor>
    <text evidence="15">Binds 1 heme b (iron(II)-protoporphyrin IX) group per subunit.</text>
</comment>
<dbReference type="EC" id="1.11.1.-" evidence="18"/>
<evidence type="ECO:0000256" key="7">
    <source>
        <dbReference type="ARBA" id="ARBA00022729"/>
    </source>
</evidence>
<feature type="disulfide bond" evidence="17">
    <location>
        <begin position="61"/>
        <end position="142"/>
    </location>
</feature>
<evidence type="ECO:0000259" key="19">
    <source>
        <dbReference type="PROSITE" id="PS50873"/>
    </source>
</evidence>
<evidence type="ECO:0000256" key="9">
    <source>
        <dbReference type="ARBA" id="ARBA00023002"/>
    </source>
</evidence>
<feature type="binding site" evidence="15">
    <location>
        <position position="215"/>
    </location>
    <ligand>
        <name>Ca(2+)</name>
        <dbReference type="ChEBI" id="CHEBI:29108"/>
        <label>2</label>
    </ligand>
</feature>
<dbReference type="Gene3D" id="1.10.420.10">
    <property type="entry name" value="Peroxidase, domain 2"/>
    <property type="match status" value="1"/>
</dbReference>
<evidence type="ECO:0000256" key="15">
    <source>
        <dbReference type="PIRSR" id="PIRSR601621-2"/>
    </source>
</evidence>
<gene>
    <name evidence="20" type="ORF">BDQ12DRAFT_725780</name>
</gene>
<evidence type="ECO:0000256" key="18">
    <source>
        <dbReference type="RuleBase" id="RU363051"/>
    </source>
</evidence>
<dbReference type="GO" id="GO:0005576">
    <property type="term" value="C:extracellular region"/>
    <property type="evidence" value="ECO:0007669"/>
    <property type="project" value="UniProtKB-SubCell"/>
</dbReference>
<evidence type="ECO:0000256" key="2">
    <source>
        <dbReference type="ARBA" id="ARBA00006089"/>
    </source>
</evidence>
<dbReference type="Proteomes" id="UP000308652">
    <property type="component" value="Unassembled WGS sequence"/>
</dbReference>
<evidence type="ECO:0000256" key="3">
    <source>
        <dbReference type="ARBA" id="ARBA00022525"/>
    </source>
</evidence>
<keyword evidence="10 15" id="KW-0408">Iron</keyword>
<dbReference type="CDD" id="cd00692">
    <property type="entry name" value="ligninase"/>
    <property type="match status" value="1"/>
</dbReference>
<dbReference type="SUPFAM" id="SSF48113">
    <property type="entry name" value="Heme-dependent peroxidases"/>
    <property type="match status" value="1"/>
</dbReference>
<dbReference type="PRINTS" id="PR00458">
    <property type="entry name" value="PEROXIDASE"/>
</dbReference>
<dbReference type="Pfam" id="PF00141">
    <property type="entry name" value="peroxidase"/>
    <property type="match status" value="1"/>
</dbReference>
<dbReference type="Gene3D" id="1.10.520.10">
    <property type="match status" value="1"/>
</dbReference>
<keyword evidence="8 15" id="KW-0106">Calcium</keyword>
<dbReference type="GO" id="GO:0046872">
    <property type="term" value="F:metal ion binding"/>
    <property type="evidence" value="ECO:0007669"/>
    <property type="project" value="UniProtKB-UniRule"/>
</dbReference>
<feature type="binding site" evidence="15">
    <location>
        <position position="217"/>
    </location>
    <ligand>
        <name>Ca(2+)</name>
        <dbReference type="ChEBI" id="CHEBI:29108"/>
        <label>2</label>
    </ligand>
</feature>
<reference evidence="20 21" key="1">
    <citation type="journal article" date="2019" name="Nat. Ecol. Evol.">
        <title>Megaphylogeny resolves global patterns of mushroom evolution.</title>
        <authorList>
            <person name="Varga T."/>
            <person name="Krizsan K."/>
            <person name="Foldi C."/>
            <person name="Dima B."/>
            <person name="Sanchez-Garcia M."/>
            <person name="Sanchez-Ramirez S."/>
            <person name="Szollosi G.J."/>
            <person name="Szarkandi J.G."/>
            <person name="Papp V."/>
            <person name="Albert L."/>
            <person name="Andreopoulos W."/>
            <person name="Angelini C."/>
            <person name="Antonin V."/>
            <person name="Barry K.W."/>
            <person name="Bougher N.L."/>
            <person name="Buchanan P."/>
            <person name="Buyck B."/>
            <person name="Bense V."/>
            <person name="Catcheside P."/>
            <person name="Chovatia M."/>
            <person name="Cooper J."/>
            <person name="Damon W."/>
            <person name="Desjardin D."/>
            <person name="Finy P."/>
            <person name="Geml J."/>
            <person name="Haridas S."/>
            <person name="Hughes K."/>
            <person name="Justo A."/>
            <person name="Karasinski D."/>
            <person name="Kautmanova I."/>
            <person name="Kiss B."/>
            <person name="Kocsube S."/>
            <person name="Kotiranta H."/>
            <person name="LaButti K.M."/>
            <person name="Lechner B.E."/>
            <person name="Liimatainen K."/>
            <person name="Lipzen A."/>
            <person name="Lukacs Z."/>
            <person name="Mihaltcheva S."/>
            <person name="Morgado L.N."/>
            <person name="Niskanen T."/>
            <person name="Noordeloos M.E."/>
            <person name="Ohm R.A."/>
            <person name="Ortiz-Santana B."/>
            <person name="Ovrebo C."/>
            <person name="Racz N."/>
            <person name="Riley R."/>
            <person name="Savchenko A."/>
            <person name="Shiryaev A."/>
            <person name="Soop K."/>
            <person name="Spirin V."/>
            <person name="Szebenyi C."/>
            <person name="Tomsovsky M."/>
            <person name="Tulloss R.E."/>
            <person name="Uehling J."/>
            <person name="Grigoriev I.V."/>
            <person name="Vagvolgyi C."/>
            <person name="Papp T."/>
            <person name="Martin F.M."/>
            <person name="Miettinen O."/>
            <person name="Hibbett D.S."/>
            <person name="Nagy L.G."/>
        </authorList>
    </citation>
    <scope>NUCLEOTIDE SEQUENCE [LARGE SCALE GENOMIC DNA]</scope>
    <source>
        <strain evidence="20 21">CBS 166.37</strain>
    </source>
</reference>
<dbReference type="PANTHER" id="PTHR31356:SF66">
    <property type="entry name" value="CATALASE-PEROXIDASE"/>
    <property type="match status" value="1"/>
</dbReference>
<dbReference type="PRINTS" id="PR00462">
    <property type="entry name" value="LIGNINASE"/>
</dbReference>
<feature type="chain" id="PRO_5023045283" description="Peroxidase" evidence="18">
    <location>
        <begin position="23"/>
        <end position="359"/>
    </location>
</feature>
<feature type="binding site" evidence="15">
    <location>
        <position position="75"/>
    </location>
    <ligand>
        <name>Ca(2+)</name>
        <dbReference type="ChEBI" id="CHEBI:29108"/>
        <label>1</label>
    </ligand>
</feature>
<feature type="site" description="Transition state stabilizer" evidence="16">
    <location>
        <position position="70"/>
    </location>
</feature>
<evidence type="ECO:0000256" key="6">
    <source>
        <dbReference type="ARBA" id="ARBA00022723"/>
    </source>
</evidence>
<keyword evidence="5 15" id="KW-0349">Heme</keyword>
<comment type="cofactor">
    <cofactor evidence="15 18">
        <name>Ca(2+)</name>
        <dbReference type="ChEBI" id="CHEBI:29108"/>
    </cofactor>
    <text evidence="15 18">Binds 2 calcium ions per subunit.</text>
</comment>
<feature type="disulfide bond" evidence="17">
    <location>
        <begin position="270"/>
        <end position="335"/>
    </location>
</feature>
<dbReference type="InterPro" id="IPR001621">
    <property type="entry name" value="Ligninase"/>
</dbReference>
<feature type="disulfide bond" evidence="17">
    <location>
        <begin position="30"/>
        <end position="42"/>
    </location>
</feature>
<evidence type="ECO:0000313" key="21">
    <source>
        <dbReference type="Proteomes" id="UP000308652"/>
    </source>
</evidence>
<dbReference type="GO" id="GO:0004601">
    <property type="term" value="F:peroxidase activity"/>
    <property type="evidence" value="ECO:0007669"/>
    <property type="project" value="UniProtKB-KW"/>
</dbReference>
<dbReference type="GO" id="GO:0020037">
    <property type="term" value="F:heme binding"/>
    <property type="evidence" value="ECO:0007669"/>
    <property type="project" value="UniProtKB-UniRule"/>
</dbReference>
<dbReference type="InterPro" id="IPR002016">
    <property type="entry name" value="Haem_peroxidase"/>
</dbReference>
<evidence type="ECO:0000256" key="16">
    <source>
        <dbReference type="PIRSR" id="PIRSR601621-3"/>
    </source>
</evidence>
<dbReference type="InterPro" id="IPR044831">
    <property type="entry name" value="Ccp1-like"/>
</dbReference>
<keyword evidence="9 18" id="KW-0560">Oxidoreductase</keyword>
<organism evidence="20 21">
    <name type="scientific">Crucibulum laeve</name>
    <dbReference type="NCBI Taxonomy" id="68775"/>
    <lineage>
        <taxon>Eukaryota</taxon>
        <taxon>Fungi</taxon>
        <taxon>Dikarya</taxon>
        <taxon>Basidiomycota</taxon>
        <taxon>Agaricomycotina</taxon>
        <taxon>Agaricomycetes</taxon>
        <taxon>Agaricomycetidae</taxon>
        <taxon>Agaricales</taxon>
        <taxon>Agaricineae</taxon>
        <taxon>Nidulariaceae</taxon>
        <taxon>Crucibulum</taxon>
    </lineage>
</organism>
<dbReference type="PROSITE" id="PS50873">
    <property type="entry name" value="PEROXIDASE_4"/>
    <property type="match status" value="1"/>
</dbReference>
<dbReference type="InterPro" id="IPR019793">
    <property type="entry name" value="Peroxidases_heam-ligand_BS"/>
</dbReference>
<dbReference type="OrthoDB" id="2113341at2759"/>
<feature type="domain" description="Plant heme peroxidase family profile" evidence="19">
    <location>
        <begin position="129"/>
        <end position="310"/>
    </location>
</feature>
<dbReference type="GO" id="GO:0034599">
    <property type="term" value="P:cellular response to oxidative stress"/>
    <property type="evidence" value="ECO:0007669"/>
    <property type="project" value="InterPro"/>
</dbReference>
<evidence type="ECO:0000256" key="4">
    <source>
        <dbReference type="ARBA" id="ARBA00022559"/>
    </source>
</evidence>
<feature type="binding site" evidence="15">
    <location>
        <position position="90"/>
    </location>
    <ligand>
        <name>Ca(2+)</name>
        <dbReference type="ChEBI" id="CHEBI:29108"/>
        <label>1</label>
    </ligand>
</feature>
<keyword evidence="7 18" id="KW-0732">Signal</keyword>
<evidence type="ECO:0000313" key="20">
    <source>
        <dbReference type="EMBL" id="TFK35742.1"/>
    </source>
</evidence>
<keyword evidence="21" id="KW-1185">Reference proteome</keyword>
<evidence type="ECO:0000256" key="8">
    <source>
        <dbReference type="ARBA" id="ARBA00022837"/>
    </source>
</evidence>
<evidence type="ECO:0000256" key="5">
    <source>
        <dbReference type="ARBA" id="ARBA00022617"/>
    </source>
</evidence>
<accession>A0A5C3LSI9</accession>
<evidence type="ECO:0000256" key="17">
    <source>
        <dbReference type="PIRSR" id="PIRSR601621-4"/>
    </source>
</evidence>
<feature type="binding site" evidence="15">
    <location>
        <position position="88"/>
    </location>
    <ligand>
        <name>Ca(2+)</name>
        <dbReference type="ChEBI" id="CHEBI:29108"/>
        <label>1</label>
    </ligand>
</feature>
<keyword evidence="4 18" id="KW-0575">Peroxidase</keyword>
<keyword evidence="3" id="KW-0964">Secreted</keyword>
<dbReference type="GO" id="GO:0000302">
    <property type="term" value="P:response to reactive oxygen species"/>
    <property type="evidence" value="ECO:0007669"/>
    <property type="project" value="TreeGrafter"/>
</dbReference>
<feature type="binding site" description="axial binding residue" evidence="15">
    <location>
        <position position="197"/>
    </location>
    <ligand>
        <name>heme b</name>
        <dbReference type="ChEBI" id="CHEBI:60344"/>
    </ligand>
    <ligandPart>
        <name>Fe</name>
        <dbReference type="ChEBI" id="CHEBI:18248"/>
    </ligandPart>
</feature>
<dbReference type="InterPro" id="IPR019794">
    <property type="entry name" value="Peroxidases_AS"/>
</dbReference>
<dbReference type="STRING" id="68775.A0A5C3LSI9"/>
<keyword evidence="12" id="KW-0325">Glycoprotein</keyword>
<dbReference type="Pfam" id="PF11895">
    <property type="entry name" value="Peroxidase_ext"/>
    <property type="match status" value="1"/>
</dbReference>
<evidence type="ECO:0000256" key="12">
    <source>
        <dbReference type="ARBA" id="ARBA00023180"/>
    </source>
</evidence>
<evidence type="ECO:0000256" key="1">
    <source>
        <dbReference type="ARBA" id="ARBA00004613"/>
    </source>
</evidence>
<evidence type="ECO:0000256" key="14">
    <source>
        <dbReference type="PIRSR" id="PIRSR601621-1"/>
    </source>
</evidence>
<keyword evidence="6 15" id="KW-0479">Metal-binding</keyword>
<name>A0A5C3LSI9_9AGAR</name>
<dbReference type="PROSITE" id="PS00436">
    <property type="entry name" value="PEROXIDASE_2"/>
    <property type="match status" value="1"/>
</dbReference>